<dbReference type="SMART" id="SM00248">
    <property type="entry name" value="ANK"/>
    <property type="match status" value="5"/>
</dbReference>
<dbReference type="PROSITE" id="PS50088">
    <property type="entry name" value="ANK_REPEAT"/>
    <property type="match status" value="3"/>
</dbReference>
<organism evidence="4 5">
    <name type="scientific">Scytalidium lignicola</name>
    <name type="common">Hyphomycete</name>
    <dbReference type="NCBI Taxonomy" id="5539"/>
    <lineage>
        <taxon>Eukaryota</taxon>
        <taxon>Fungi</taxon>
        <taxon>Dikarya</taxon>
        <taxon>Ascomycota</taxon>
        <taxon>Pezizomycotina</taxon>
        <taxon>Leotiomycetes</taxon>
        <taxon>Leotiomycetes incertae sedis</taxon>
        <taxon>Scytalidium</taxon>
    </lineage>
</organism>
<reference evidence="4 5" key="1">
    <citation type="submission" date="2018-05" db="EMBL/GenBank/DDBJ databases">
        <title>Draft genome sequence of Scytalidium lignicola DSM 105466, a ubiquitous saprotrophic fungus.</title>
        <authorList>
            <person name="Buettner E."/>
            <person name="Gebauer A.M."/>
            <person name="Hofrichter M."/>
            <person name="Liers C."/>
            <person name="Kellner H."/>
        </authorList>
    </citation>
    <scope>NUCLEOTIDE SEQUENCE [LARGE SCALE GENOMIC DNA]</scope>
    <source>
        <strain evidence="4 5">DSM 105466</strain>
    </source>
</reference>
<proteinExistence type="predicted"/>
<dbReference type="OrthoDB" id="1722345at2759"/>
<gene>
    <name evidence="4" type="ORF">B7463_g2205</name>
</gene>
<dbReference type="Gene3D" id="1.25.40.20">
    <property type="entry name" value="Ankyrin repeat-containing domain"/>
    <property type="match status" value="1"/>
</dbReference>
<feature type="repeat" description="ANK" evidence="3">
    <location>
        <begin position="231"/>
        <end position="263"/>
    </location>
</feature>
<accession>A0A3E2HM48</accession>
<dbReference type="SUPFAM" id="SSF48403">
    <property type="entry name" value="Ankyrin repeat"/>
    <property type="match status" value="1"/>
</dbReference>
<dbReference type="AlphaFoldDB" id="A0A3E2HM48"/>
<name>A0A3E2HM48_SCYLI</name>
<evidence type="ECO:0000256" key="2">
    <source>
        <dbReference type="ARBA" id="ARBA00023043"/>
    </source>
</evidence>
<keyword evidence="5" id="KW-1185">Reference proteome</keyword>
<feature type="repeat" description="ANK" evidence="3">
    <location>
        <begin position="350"/>
        <end position="378"/>
    </location>
</feature>
<dbReference type="STRING" id="5539.A0A3E2HM48"/>
<dbReference type="PANTHER" id="PTHR23206:SF8">
    <property type="entry name" value="ANKYRIN REPEAT AND KH DOMAIN-CONTAINING 1"/>
    <property type="match status" value="1"/>
</dbReference>
<evidence type="ECO:0000256" key="1">
    <source>
        <dbReference type="ARBA" id="ARBA00022737"/>
    </source>
</evidence>
<evidence type="ECO:0000313" key="5">
    <source>
        <dbReference type="Proteomes" id="UP000258309"/>
    </source>
</evidence>
<dbReference type="PROSITE" id="PS50297">
    <property type="entry name" value="ANK_REP_REGION"/>
    <property type="match status" value="3"/>
</dbReference>
<evidence type="ECO:0000313" key="4">
    <source>
        <dbReference type="EMBL" id="RFU34121.1"/>
    </source>
</evidence>
<keyword evidence="1" id="KW-0677">Repeat</keyword>
<keyword evidence="2 3" id="KW-0040">ANK repeat</keyword>
<feature type="non-terminal residue" evidence="4">
    <location>
        <position position="1"/>
    </location>
</feature>
<sequence length="378" mass="40907">MAENPDPSALFFFVIEACSQGASSIINLFISATSDLEEPSMAGRSLKQLNCEYLMIESAANGHEKICLSLLPHCSFQAFTLYRGRPCGAVKRAAYEGHPAVVSALESAAPFSVTDWNTELQIPGLWTDFEAEMMINAARAGNVDVVAGLLTACAPQVSESMTTKFKEHELSDAMVQQRALMQATNGGHREVVIYLLDHGVPINSSVPWSIFDVDHDFSRDTLLTIARTVKLGCFALHLAIAQSDEAMVQLLLEGDADPDVGTYYFSQDGSVFRKSHSALAHAAALGNVKIERLLIDYEARPRNQDLTSFGLTNSRTQCKDPLIEAAGAGHVDMVEYLLSVGANPNYCDLEGTTPLSAASSVDSVDVIRVLMQKGARIT</sequence>
<feature type="repeat" description="ANK" evidence="3">
    <location>
        <begin position="317"/>
        <end position="349"/>
    </location>
</feature>
<comment type="caution">
    <text evidence="4">The sequence shown here is derived from an EMBL/GenBank/DDBJ whole genome shotgun (WGS) entry which is preliminary data.</text>
</comment>
<dbReference type="InterPro" id="IPR036770">
    <property type="entry name" value="Ankyrin_rpt-contain_sf"/>
</dbReference>
<evidence type="ECO:0000256" key="3">
    <source>
        <dbReference type="PROSITE-ProRule" id="PRU00023"/>
    </source>
</evidence>
<dbReference type="PANTHER" id="PTHR23206">
    <property type="entry name" value="MASK PROTEIN"/>
    <property type="match status" value="1"/>
</dbReference>
<feature type="non-terminal residue" evidence="4">
    <location>
        <position position="378"/>
    </location>
</feature>
<dbReference type="Pfam" id="PF12796">
    <property type="entry name" value="Ank_2"/>
    <property type="match status" value="2"/>
</dbReference>
<dbReference type="InterPro" id="IPR051631">
    <property type="entry name" value="Ankyrin-KH/SAM_domain"/>
</dbReference>
<dbReference type="EMBL" id="NCSJ02000025">
    <property type="protein sequence ID" value="RFU34121.1"/>
    <property type="molecule type" value="Genomic_DNA"/>
</dbReference>
<protein>
    <submittedName>
        <fullName evidence="4">Uncharacterized protein</fullName>
    </submittedName>
</protein>
<dbReference type="Proteomes" id="UP000258309">
    <property type="component" value="Unassembled WGS sequence"/>
</dbReference>
<dbReference type="InterPro" id="IPR002110">
    <property type="entry name" value="Ankyrin_rpt"/>
</dbReference>